<dbReference type="EMBL" id="JBHUKR010000005">
    <property type="protein sequence ID" value="MFD2416228.1"/>
    <property type="molecule type" value="Genomic_DNA"/>
</dbReference>
<keyword evidence="2" id="KW-1185">Reference proteome</keyword>
<dbReference type="NCBIfam" id="NF038070">
    <property type="entry name" value="LmbU_fam_TF"/>
    <property type="match status" value="1"/>
</dbReference>
<reference evidence="2" key="1">
    <citation type="journal article" date="2019" name="Int. J. Syst. Evol. Microbiol.">
        <title>The Global Catalogue of Microorganisms (GCM) 10K type strain sequencing project: providing services to taxonomists for standard genome sequencing and annotation.</title>
        <authorList>
            <consortium name="The Broad Institute Genomics Platform"/>
            <consortium name="The Broad Institute Genome Sequencing Center for Infectious Disease"/>
            <person name="Wu L."/>
            <person name="Ma J."/>
        </authorList>
    </citation>
    <scope>NUCLEOTIDE SEQUENCE [LARGE SCALE GENOMIC DNA]</scope>
    <source>
        <strain evidence="2">CGMCC 4.7645</strain>
    </source>
</reference>
<protein>
    <submittedName>
        <fullName evidence="1">LmbU family transcriptional regulator</fullName>
    </submittedName>
</protein>
<dbReference type="Proteomes" id="UP001597417">
    <property type="component" value="Unassembled WGS sequence"/>
</dbReference>
<comment type="caution">
    <text evidence="1">The sequence shown here is derived from an EMBL/GenBank/DDBJ whole genome shotgun (WGS) entry which is preliminary data.</text>
</comment>
<dbReference type="RefSeq" id="WP_378262914.1">
    <property type="nucleotide sequence ID" value="NZ_JBHUKR010000005.1"/>
</dbReference>
<organism evidence="1 2">
    <name type="scientific">Amycolatopsis pigmentata</name>
    <dbReference type="NCBI Taxonomy" id="450801"/>
    <lineage>
        <taxon>Bacteria</taxon>
        <taxon>Bacillati</taxon>
        <taxon>Actinomycetota</taxon>
        <taxon>Actinomycetes</taxon>
        <taxon>Pseudonocardiales</taxon>
        <taxon>Pseudonocardiaceae</taxon>
        <taxon>Amycolatopsis</taxon>
    </lineage>
</organism>
<accession>A0ABW5FMI1</accession>
<sequence>MSTVGLTFPVNTTYEEWLRAGAQISRIVNSSAWCLGDWLVRGQDRYTDRYRRAIDDVGLDYQTLRNYAWVARRFPQERRRAPLSFGHHAEVAALPGPEQDYWLNQADNRGWSRNQLRRQLRESRRREHGETGPLVPLPRLVVGRERIDRWRSAALREKSEFSSWLVAKLDQAAANVLTEFDTD</sequence>
<gene>
    <name evidence="1" type="ORF">ACFSXZ_07795</name>
</gene>
<dbReference type="InterPro" id="IPR049735">
    <property type="entry name" value="NovE/LmbU-like"/>
</dbReference>
<proteinExistence type="predicted"/>
<evidence type="ECO:0000313" key="2">
    <source>
        <dbReference type="Proteomes" id="UP001597417"/>
    </source>
</evidence>
<name>A0ABW5FMI1_9PSEU</name>
<evidence type="ECO:0000313" key="1">
    <source>
        <dbReference type="EMBL" id="MFD2416228.1"/>
    </source>
</evidence>